<comment type="caution">
    <text evidence="2">The sequence shown here is derived from an EMBL/GenBank/DDBJ whole genome shotgun (WGS) entry which is preliminary data.</text>
</comment>
<dbReference type="AlphaFoldDB" id="A0AAD8H1M6"/>
<keyword evidence="3" id="KW-1185">Reference proteome</keyword>
<organism evidence="2 3">
    <name type="scientific">Heracleum sosnowskyi</name>
    <dbReference type="NCBI Taxonomy" id="360622"/>
    <lineage>
        <taxon>Eukaryota</taxon>
        <taxon>Viridiplantae</taxon>
        <taxon>Streptophyta</taxon>
        <taxon>Embryophyta</taxon>
        <taxon>Tracheophyta</taxon>
        <taxon>Spermatophyta</taxon>
        <taxon>Magnoliopsida</taxon>
        <taxon>eudicotyledons</taxon>
        <taxon>Gunneridae</taxon>
        <taxon>Pentapetalae</taxon>
        <taxon>asterids</taxon>
        <taxon>campanulids</taxon>
        <taxon>Apiales</taxon>
        <taxon>Apiaceae</taxon>
        <taxon>Apioideae</taxon>
        <taxon>apioid superclade</taxon>
        <taxon>Tordylieae</taxon>
        <taxon>Tordyliinae</taxon>
        <taxon>Heracleum</taxon>
    </lineage>
</organism>
<evidence type="ECO:0000313" key="3">
    <source>
        <dbReference type="Proteomes" id="UP001237642"/>
    </source>
</evidence>
<reference evidence="2" key="2">
    <citation type="submission" date="2023-05" db="EMBL/GenBank/DDBJ databases">
        <authorList>
            <person name="Schelkunov M.I."/>
        </authorList>
    </citation>
    <scope>NUCLEOTIDE SEQUENCE</scope>
    <source>
        <strain evidence="2">Hsosn_3</strain>
        <tissue evidence="2">Leaf</tissue>
    </source>
</reference>
<dbReference type="Proteomes" id="UP001237642">
    <property type="component" value="Unassembled WGS sequence"/>
</dbReference>
<evidence type="ECO:0000259" key="1">
    <source>
        <dbReference type="SMART" id="SM00318"/>
    </source>
</evidence>
<reference evidence="2" key="1">
    <citation type="submission" date="2023-02" db="EMBL/GenBank/DDBJ databases">
        <title>Genome of toxic invasive species Heracleum sosnowskyi carries increased number of genes despite the absence of recent whole-genome duplications.</title>
        <authorList>
            <person name="Schelkunov M."/>
            <person name="Shtratnikova V."/>
            <person name="Makarenko M."/>
            <person name="Klepikova A."/>
            <person name="Omelchenko D."/>
            <person name="Novikova G."/>
            <person name="Obukhova E."/>
            <person name="Bogdanov V."/>
            <person name="Penin A."/>
            <person name="Logacheva M."/>
        </authorList>
    </citation>
    <scope>NUCLEOTIDE SEQUENCE</scope>
    <source>
        <strain evidence="2">Hsosn_3</strain>
        <tissue evidence="2">Leaf</tissue>
    </source>
</reference>
<dbReference type="InterPro" id="IPR036928">
    <property type="entry name" value="AS_sf"/>
</dbReference>
<protein>
    <recommendedName>
        <fullName evidence="1">TNase-like domain-containing protein</fullName>
    </recommendedName>
</protein>
<accession>A0AAD8H1M6</accession>
<dbReference type="PANTHER" id="PTHR11895:SF73">
    <property type="entry name" value="AMIDASE FAMILY PROTEIN"/>
    <property type="match status" value="1"/>
</dbReference>
<gene>
    <name evidence="2" type="ORF">POM88_051303</name>
</gene>
<dbReference type="SUPFAM" id="SSF75304">
    <property type="entry name" value="Amidase signature (AS) enzymes"/>
    <property type="match status" value="1"/>
</dbReference>
<dbReference type="InterPro" id="IPR023631">
    <property type="entry name" value="Amidase_dom"/>
</dbReference>
<dbReference type="InterPro" id="IPR016071">
    <property type="entry name" value="Staphylococal_nuclease_OB-fold"/>
</dbReference>
<proteinExistence type="predicted"/>
<dbReference type="Gene3D" id="3.90.1300.10">
    <property type="entry name" value="Amidase signature (AS) domain"/>
    <property type="match status" value="1"/>
</dbReference>
<dbReference type="SUPFAM" id="SSF50199">
    <property type="entry name" value="Staphylococcal nuclease"/>
    <property type="match status" value="1"/>
</dbReference>
<dbReference type="InterPro" id="IPR000120">
    <property type="entry name" value="Amidase"/>
</dbReference>
<dbReference type="GO" id="GO:0050567">
    <property type="term" value="F:glutaminyl-tRNA synthase (glutamine-hydrolyzing) activity"/>
    <property type="evidence" value="ECO:0007669"/>
    <property type="project" value="TreeGrafter"/>
</dbReference>
<feature type="domain" description="TNase-like" evidence="1">
    <location>
        <begin position="336"/>
        <end position="477"/>
    </location>
</feature>
<evidence type="ECO:0000313" key="2">
    <source>
        <dbReference type="EMBL" id="KAK1358047.1"/>
    </source>
</evidence>
<dbReference type="PANTHER" id="PTHR11895">
    <property type="entry name" value="TRANSAMIDASE"/>
    <property type="match status" value="1"/>
</dbReference>
<sequence length="489" mass="54251">MFTSTKSEIVVLGKSAFRHVPSSDSKGITVIEREQPYNLCKLKDIVAVPQYKTTWGSKSFKDQVLDIEAWVYKRLRNAGAVLVVKLVSGSLAYDDIWFGGRTRNPWNIEEYSTGSSAGPASSTSAGLVPFAIGSETAGSMTYAAARCGVTALRPTFGIVGRTGVMSLSEILDKLGPFCRSAADCAIILDSIRGKDPVDLSSRNILFDDPFMVDITKLTVGYLDDADMEVVHVLQSKGVKVVPFELNYTVDSVQGILNYTMDVDMLAHFDEWQRAGMDDDYEAQDQWTLEIRRARVVTAVDYIQDTAGPVRDLPPSLVGDPDREHEIINLVEEYGGREIKAIVEYVKDGSTLHVYLLPDYHHVRVFVAGVKAPSIRNWIVEPLKTEAEDLGRESKHFTEIHLIGSVCYLDGQRKDLATLLVENGLARYVDCVLLPPDAKRSPLMSELGLNVPSFTLSTEFETEIFIYRDPSRLKLWHSHLQTSSISSGTV</sequence>
<dbReference type="InterPro" id="IPR035437">
    <property type="entry name" value="SNase_OB-fold_sf"/>
</dbReference>
<dbReference type="EMBL" id="JAUIZM010000011">
    <property type="protein sequence ID" value="KAK1358047.1"/>
    <property type="molecule type" value="Genomic_DNA"/>
</dbReference>
<dbReference type="Gene3D" id="2.40.50.90">
    <property type="match status" value="1"/>
</dbReference>
<dbReference type="Pfam" id="PF01425">
    <property type="entry name" value="Amidase"/>
    <property type="match status" value="1"/>
</dbReference>
<name>A0AAD8H1M6_9APIA</name>
<dbReference type="SMART" id="SM00318">
    <property type="entry name" value="SNc"/>
    <property type="match status" value="1"/>
</dbReference>